<evidence type="ECO:0000313" key="2">
    <source>
        <dbReference type="Proteomes" id="UP000594261"/>
    </source>
</evidence>
<dbReference type="GO" id="GO:0000398">
    <property type="term" value="P:mRNA splicing, via spliceosome"/>
    <property type="evidence" value="ECO:0007669"/>
    <property type="project" value="InterPro"/>
</dbReference>
<dbReference type="InterPro" id="IPR007590">
    <property type="entry name" value="Saf4/Yju2"/>
</dbReference>
<reference evidence="1 2" key="1">
    <citation type="journal article" date="2016" name="G3 (Bethesda)">
        <title>First Draft Assembly and Annotation of the Genome of a California Endemic Oak Quercus lobata Nee (Fagaceae).</title>
        <authorList>
            <person name="Sork V.L."/>
            <person name="Fitz-Gibbon S.T."/>
            <person name="Puiu D."/>
            <person name="Crepeau M."/>
            <person name="Gugger P.F."/>
            <person name="Sherman R."/>
            <person name="Stevens K."/>
            <person name="Langley C.H."/>
            <person name="Pellegrini M."/>
            <person name="Salzberg S.L."/>
        </authorList>
    </citation>
    <scope>NUCLEOTIDE SEQUENCE [LARGE SCALE GENOMIC DNA]</scope>
    <source>
        <strain evidence="1 2">cv. SW786</strain>
    </source>
</reference>
<sequence>MDGFSLQKYLDFESYLICLTCTNCCVELWIRSDPATKDYVVVSGATKKRVEEDDGQVFSLMMIDPD</sequence>
<dbReference type="InParanoid" id="A0A7N2LHF7"/>
<proteinExistence type="predicted"/>
<dbReference type="Proteomes" id="UP000594261">
    <property type="component" value="Chromosome 4"/>
</dbReference>
<accession>A0A7N2LHF7</accession>
<reference evidence="1" key="2">
    <citation type="submission" date="2021-01" db="UniProtKB">
        <authorList>
            <consortium name="EnsemblPlants"/>
        </authorList>
    </citation>
    <scope>IDENTIFICATION</scope>
</reference>
<protein>
    <submittedName>
        <fullName evidence="1">Uncharacterized protein</fullName>
    </submittedName>
</protein>
<dbReference type="EnsemblPlants" id="QL04p046326:mrna">
    <property type="protein sequence ID" value="QL04p046326:mrna"/>
    <property type="gene ID" value="QL04p046326"/>
</dbReference>
<dbReference type="Gramene" id="QL04p046326:mrna">
    <property type="protein sequence ID" value="QL04p046326:mrna"/>
    <property type="gene ID" value="QL04p046326"/>
</dbReference>
<dbReference type="EMBL" id="LRBV02000004">
    <property type="status" value="NOT_ANNOTATED_CDS"/>
    <property type="molecule type" value="Genomic_DNA"/>
</dbReference>
<name>A0A7N2LHF7_QUELO</name>
<dbReference type="Pfam" id="PF04502">
    <property type="entry name" value="Saf4_Yju2"/>
    <property type="match status" value="1"/>
</dbReference>
<dbReference type="AlphaFoldDB" id="A0A7N2LHF7"/>
<evidence type="ECO:0000313" key="1">
    <source>
        <dbReference type="EnsemblPlants" id="QL04p046326:mrna"/>
    </source>
</evidence>
<organism evidence="1 2">
    <name type="scientific">Quercus lobata</name>
    <name type="common">Valley oak</name>
    <dbReference type="NCBI Taxonomy" id="97700"/>
    <lineage>
        <taxon>Eukaryota</taxon>
        <taxon>Viridiplantae</taxon>
        <taxon>Streptophyta</taxon>
        <taxon>Embryophyta</taxon>
        <taxon>Tracheophyta</taxon>
        <taxon>Spermatophyta</taxon>
        <taxon>Magnoliopsida</taxon>
        <taxon>eudicotyledons</taxon>
        <taxon>Gunneridae</taxon>
        <taxon>Pentapetalae</taxon>
        <taxon>rosids</taxon>
        <taxon>fabids</taxon>
        <taxon>Fagales</taxon>
        <taxon>Fagaceae</taxon>
        <taxon>Quercus</taxon>
    </lineage>
</organism>
<keyword evidence="2" id="KW-1185">Reference proteome</keyword>